<dbReference type="GO" id="GO:0005886">
    <property type="term" value="C:plasma membrane"/>
    <property type="evidence" value="ECO:0007669"/>
    <property type="project" value="TreeGrafter"/>
</dbReference>
<dbReference type="AlphaFoldDB" id="A0A4W3J391"/>
<dbReference type="Ensembl" id="ENSCMIT00000027573.1">
    <property type="protein sequence ID" value="ENSCMIP00000027140.1"/>
    <property type="gene ID" value="ENSCMIG00000011819.1"/>
</dbReference>
<sequence length="340" mass="39847">MARLNYSSGSIIIEEQRARWERKRIRAAKELVETEQRYSEQLELIVVYFIEILKAKGTLQQDTRDAIFCTMQSIHSQNRTLLYYLEKGKFGMGFEYFCPHLQLYSTYADNMENAVKVLQEQVKKNKSFARFKKLQESRPEFLGLKLEELLPLPLWRIQQYKHFLRDLTENTSPDNPEFVQLSKAAQAVSDISQYIKDLERSRENYLQMVRVQKLLKGQRTKVLTPGRKYIREGWLSMVPDKGEDLKPKMFFLFSDILLLAKPCHPLHLVHSDKFACQRIYPLIECTVDKVFGHTKGDGGLLSLTFPGQKFLVMSNDQEDINDWYRCMSTIDQAYDSLSLN</sequence>
<dbReference type="Proteomes" id="UP000314986">
    <property type="component" value="Unassembled WGS sequence"/>
</dbReference>
<proteinExistence type="predicted"/>
<evidence type="ECO:0000259" key="2">
    <source>
        <dbReference type="PROSITE" id="PS50010"/>
    </source>
</evidence>
<dbReference type="PROSITE" id="PS50010">
    <property type="entry name" value="DH_2"/>
    <property type="match status" value="1"/>
</dbReference>
<dbReference type="InParanoid" id="A0A4W3J391"/>
<evidence type="ECO:0000259" key="1">
    <source>
        <dbReference type="PROSITE" id="PS50003"/>
    </source>
</evidence>
<dbReference type="Gene3D" id="1.20.900.10">
    <property type="entry name" value="Dbl homology (DH) domain"/>
    <property type="match status" value="1"/>
</dbReference>
<protein>
    <submittedName>
        <fullName evidence="3">Rho guanine nucleotide exchange factor (GEF) 39</fullName>
    </submittedName>
</protein>
<dbReference type="FunCoup" id="A0A4W3J391">
    <property type="interactions" value="145"/>
</dbReference>
<dbReference type="SMART" id="SM00325">
    <property type="entry name" value="RhoGEF"/>
    <property type="match status" value="1"/>
</dbReference>
<dbReference type="GeneTree" id="ENSGT00440000033863"/>
<dbReference type="SUPFAM" id="SSF50729">
    <property type="entry name" value="PH domain-like"/>
    <property type="match status" value="1"/>
</dbReference>
<name>A0A4W3J391_CALMI</name>
<keyword evidence="4" id="KW-1185">Reference proteome</keyword>
<reference evidence="4" key="3">
    <citation type="journal article" date="2014" name="Nature">
        <title>Elephant shark genome provides unique insights into gnathostome evolution.</title>
        <authorList>
            <consortium name="International Elephant Shark Genome Sequencing Consortium"/>
            <person name="Venkatesh B."/>
            <person name="Lee A.P."/>
            <person name="Ravi V."/>
            <person name="Maurya A.K."/>
            <person name="Lian M.M."/>
            <person name="Swann J.B."/>
            <person name="Ohta Y."/>
            <person name="Flajnik M.F."/>
            <person name="Sutoh Y."/>
            <person name="Kasahara M."/>
            <person name="Hoon S."/>
            <person name="Gangu V."/>
            <person name="Roy S.W."/>
            <person name="Irimia M."/>
            <person name="Korzh V."/>
            <person name="Kondrychyn I."/>
            <person name="Lim Z.W."/>
            <person name="Tay B.H."/>
            <person name="Tohari S."/>
            <person name="Kong K.W."/>
            <person name="Ho S."/>
            <person name="Lorente-Galdos B."/>
            <person name="Quilez J."/>
            <person name="Marques-Bonet T."/>
            <person name="Raney B.J."/>
            <person name="Ingham P.W."/>
            <person name="Tay A."/>
            <person name="Hillier L.W."/>
            <person name="Minx P."/>
            <person name="Boehm T."/>
            <person name="Wilson R.K."/>
            <person name="Brenner S."/>
            <person name="Warren W.C."/>
        </authorList>
    </citation>
    <scope>NUCLEOTIDE SEQUENCE [LARGE SCALE GENOMIC DNA]</scope>
</reference>
<feature type="domain" description="PH" evidence="1">
    <location>
        <begin position="228"/>
        <end position="332"/>
    </location>
</feature>
<dbReference type="PANTHER" id="PTHR47056">
    <property type="entry name" value="RHO GUANINE NUCLEOTIDE EXCHANGE FACTOR 39"/>
    <property type="match status" value="1"/>
</dbReference>
<dbReference type="OMA" id="LLMCTDQ"/>
<dbReference type="GO" id="GO:0005085">
    <property type="term" value="F:guanyl-nucleotide exchange factor activity"/>
    <property type="evidence" value="ECO:0007669"/>
    <property type="project" value="InterPro"/>
</dbReference>
<dbReference type="GO" id="GO:0030335">
    <property type="term" value="P:positive regulation of cell migration"/>
    <property type="evidence" value="ECO:0007669"/>
    <property type="project" value="TreeGrafter"/>
</dbReference>
<reference evidence="3" key="5">
    <citation type="submission" date="2025-09" db="UniProtKB">
        <authorList>
            <consortium name="Ensembl"/>
        </authorList>
    </citation>
    <scope>IDENTIFICATION</scope>
</reference>
<dbReference type="InterPro" id="IPR001849">
    <property type="entry name" value="PH_domain"/>
</dbReference>
<dbReference type="STRING" id="7868.ENSCMIP00000027140"/>
<accession>A0A4W3J391</accession>
<dbReference type="SUPFAM" id="SSF48065">
    <property type="entry name" value="DBL homology domain (DH-domain)"/>
    <property type="match status" value="1"/>
</dbReference>
<feature type="domain" description="DH" evidence="2">
    <location>
        <begin position="23"/>
        <end position="198"/>
    </location>
</feature>
<dbReference type="InterPro" id="IPR035899">
    <property type="entry name" value="DBL_dom_sf"/>
</dbReference>
<reference evidence="4" key="2">
    <citation type="journal article" date="2007" name="PLoS Biol.">
        <title>Survey sequencing and comparative analysis of the elephant shark (Callorhinchus milii) genome.</title>
        <authorList>
            <person name="Venkatesh B."/>
            <person name="Kirkness E.F."/>
            <person name="Loh Y.H."/>
            <person name="Halpern A.L."/>
            <person name="Lee A.P."/>
            <person name="Johnson J."/>
            <person name="Dandona N."/>
            <person name="Viswanathan L.D."/>
            <person name="Tay A."/>
            <person name="Venter J.C."/>
            <person name="Strausberg R.L."/>
            <person name="Brenner S."/>
        </authorList>
    </citation>
    <scope>NUCLEOTIDE SEQUENCE [LARGE SCALE GENOMIC DNA]</scope>
</reference>
<dbReference type="Pfam" id="PF00621">
    <property type="entry name" value="RhoGEF"/>
    <property type="match status" value="1"/>
</dbReference>
<dbReference type="InterPro" id="IPR000219">
    <property type="entry name" value="DH_dom"/>
</dbReference>
<dbReference type="InterPro" id="IPR011993">
    <property type="entry name" value="PH-like_dom_sf"/>
</dbReference>
<evidence type="ECO:0000313" key="3">
    <source>
        <dbReference type="Ensembl" id="ENSCMIP00000027140.1"/>
    </source>
</evidence>
<evidence type="ECO:0000313" key="4">
    <source>
        <dbReference type="Proteomes" id="UP000314986"/>
    </source>
</evidence>
<dbReference type="InterPro" id="IPR042987">
    <property type="entry name" value="ARHGEF39"/>
</dbReference>
<dbReference type="Gene3D" id="2.30.29.30">
    <property type="entry name" value="Pleckstrin-homology domain (PH domain)/Phosphotyrosine-binding domain (PTB)"/>
    <property type="match status" value="1"/>
</dbReference>
<dbReference type="PANTHER" id="PTHR47056:SF1">
    <property type="entry name" value="RHO GUANINE NUCLEOTIDE EXCHANGE FACTOR 39"/>
    <property type="match status" value="1"/>
</dbReference>
<organism evidence="3 4">
    <name type="scientific">Callorhinchus milii</name>
    <name type="common">Ghost shark</name>
    <dbReference type="NCBI Taxonomy" id="7868"/>
    <lineage>
        <taxon>Eukaryota</taxon>
        <taxon>Metazoa</taxon>
        <taxon>Chordata</taxon>
        <taxon>Craniata</taxon>
        <taxon>Vertebrata</taxon>
        <taxon>Chondrichthyes</taxon>
        <taxon>Holocephali</taxon>
        <taxon>Chimaeriformes</taxon>
        <taxon>Callorhinchidae</taxon>
        <taxon>Callorhinchus</taxon>
    </lineage>
</organism>
<dbReference type="PROSITE" id="PS50003">
    <property type="entry name" value="PH_DOMAIN"/>
    <property type="match status" value="1"/>
</dbReference>
<reference evidence="4" key="1">
    <citation type="journal article" date="2006" name="Science">
        <title>Ancient noncoding elements conserved in the human genome.</title>
        <authorList>
            <person name="Venkatesh B."/>
            <person name="Kirkness E.F."/>
            <person name="Loh Y.H."/>
            <person name="Halpern A.L."/>
            <person name="Lee A.P."/>
            <person name="Johnson J."/>
            <person name="Dandona N."/>
            <person name="Viswanathan L.D."/>
            <person name="Tay A."/>
            <person name="Venter J.C."/>
            <person name="Strausberg R.L."/>
            <person name="Brenner S."/>
        </authorList>
    </citation>
    <scope>NUCLEOTIDE SEQUENCE [LARGE SCALE GENOMIC DNA]</scope>
</reference>
<reference evidence="3" key="4">
    <citation type="submission" date="2025-08" db="UniProtKB">
        <authorList>
            <consortium name="Ensembl"/>
        </authorList>
    </citation>
    <scope>IDENTIFICATION</scope>
</reference>